<feature type="transmembrane region" description="Helical" evidence="1">
    <location>
        <begin position="76"/>
        <end position="95"/>
    </location>
</feature>
<keyword evidence="1" id="KW-1133">Transmembrane helix</keyword>
<dbReference type="AlphaFoldDB" id="K6YCB2"/>
<evidence type="ECO:0008006" key="4">
    <source>
        <dbReference type="Google" id="ProtNLM"/>
    </source>
</evidence>
<dbReference type="PANTHER" id="PTHR34989:SF1">
    <property type="entry name" value="PROTEIN HDED"/>
    <property type="match status" value="1"/>
</dbReference>
<feature type="transmembrane region" description="Helical" evidence="1">
    <location>
        <begin position="131"/>
        <end position="153"/>
    </location>
</feature>
<proteinExistence type="predicted"/>
<dbReference type="InterPro" id="IPR005325">
    <property type="entry name" value="DUF308_memb"/>
</dbReference>
<name>K6YCB2_9ALTE</name>
<dbReference type="Proteomes" id="UP000006327">
    <property type="component" value="Unassembled WGS sequence"/>
</dbReference>
<reference evidence="2 3" key="1">
    <citation type="journal article" date="2017" name="Antonie Van Leeuwenhoek">
        <title>Rhizobium rhizosphaerae sp. nov., a novel species isolated from rice rhizosphere.</title>
        <authorList>
            <person name="Zhao J.J."/>
            <person name="Zhang J."/>
            <person name="Zhang R.J."/>
            <person name="Zhang C.W."/>
            <person name="Yin H.Q."/>
            <person name="Zhang X.X."/>
        </authorList>
    </citation>
    <scope>NUCLEOTIDE SEQUENCE [LARGE SCALE GENOMIC DNA]</scope>
    <source>
        <strain evidence="2 3">BSs20135</strain>
    </source>
</reference>
<dbReference type="STRING" id="493475.GARC_4659"/>
<dbReference type="GO" id="GO:0005886">
    <property type="term" value="C:plasma membrane"/>
    <property type="evidence" value="ECO:0007669"/>
    <property type="project" value="TreeGrafter"/>
</dbReference>
<evidence type="ECO:0000313" key="3">
    <source>
        <dbReference type="Proteomes" id="UP000006327"/>
    </source>
</evidence>
<comment type="caution">
    <text evidence="2">The sequence shown here is derived from an EMBL/GenBank/DDBJ whole genome shotgun (WGS) entry which is preliminary data.</text>
</comment>
<keyword evidence="1" id="KW-0472">Membrane</keyword>
<feature type="transmembrane region" description="Helical" evidence="1">
    <location>
        <begin position="159"/>
        <end position="177"/>
    </location>
</feature>
<sequence>MDSKKQQIKINFNEFMQLHVKGIRNTGIVLFVVGVLALILPMAAALAIELILGWLILLAGIAQVIHALRSKGSSRFWWEAGIGVLYCLVAFSLLLNPLQGLITLTLLLTILFIAEGIFKVILALQLRPASTWVWLLISGLLSCALGFIILTNLSGNARWVLGMMVGINFVFAGWALIKQASHFNKQ</sequence>
<evidence type="ECO:0000256" key="1">
    <source>
        <dbReference type="SAM" id="Phobius"/>
    </source>
</evidence>
<feature type="transmembrane region" description="Helical" evidence="1">
    <location>
        <begin position="51"/>
        <end position="69"/>
    </location>
</feature>
<dbReference type="Pfam" id="PF03729">
    <property type="entry name" value="DUF308"/>
    <property type="match status" value="1"/>
</dbReference>
<dbReference type="EMBL" id="BAEO01000062">
    <property type="protein sequence ID" value="GAC21601.1"/>
    <property type="molecule type" value="Genomic_DNA"/>
</dbReference>
<feature type="transmembrane region" description="Helical" evidence="1">
    <location>
        <begin position="26"/>
        <end position="45"/>
    </location>
</feature>
<accession>K6YCB2</accession>
<gene>
    <name evidence="2" type="ORF">GARC_4659</name>
</gene>
<dbReference type="PANTHER" id="PTHR34989">
    <property type="entry name" value="PROTEIN HDED"/>
    <property type="match status" value="1"/>
</dbReference>
<keyword evidence="3" id="KW-1185">Reference proteome</keyword>
<organism evidence="2 3">
    <name type="scientific">Paraglaciecola arctica BSs20135</name>
    <dbReference type="NCBI Taxonomy" id="493475"/>
    <lineage>
        <taxon>Bacteria</taxon>
        <taxon>Pseudomonadati</taxon>
        <taxon>Pseudomonadota</taxon>
        <taxon>Gammaproteobacteria</taxon>
        <taxon>Alteromonadales</taxon>
        <taxon>Alteromonadaceae</taxon>
        <taxon>Paraglaciecola</taxon>
    </lineage>
</organism>
<feature type="transmembrane region" description="Helical" evidence="1">
    <location>
        <begin position="101"/>
        <end position="124"/>
    </location>
</feature>
<evidence type="ECO:0000313" key="2">
    <source>
        <dbReference type="EMBL" id="GAC21601.1"/>
    </source>
</evidence>
<protein>
    <recommendedName>
        <fullName evidence="4">HdeD protein</fullName>
    </recommendedName>
</protein>
<dbReference type="RefSeq" id="WP_007624743.1">
    <property type="nucleotide sequence ID" value="NZ_BAEO01000062.1"/>
</dbReference>
<dbReference type="InterPro" id="IPR052712">
    <property type="entry name" value="Acid_resist_chaperone_HdeD"/>
</dbReference>
<dbReference type="eggNOG" id="COG3247">
    <property type="taxonomic scope" value="Bacteria"/>
</dbReference>
<dbReference type="OrthoDB" id="9815400at2"/>
<keyword evidence="1" id="KW-0812">Transmembrane</keyword>